<sequence length="104" mass="12294">MEKANAAHPQAMDMMAQHAQVFWSNNKKITLLLHMLVMLAMLDTWLVHGLERWKMKKRKLAKRSLKLILNLQVMHMTIENGAMVMHEMRYIFRKDGSTQGNHFF</sequence>
<comment type="caution">
    <text evidence="2">The sequence shown here is derived from an EMBL/GenBank/DDBJ whole genome shotgun (WGS) entry which is preliminary data.</text>
</comment>
<keyword evidence="1" id="KW-0812">Transmembrane</keyword>
<proteinExistence type="predicted"/>
<dbReference type="Proteomes" id="UP000479710">
    <property type="component" value="Unassembled WGS sequence"/>
</dbReference>
<dbReference type="AlphaFoldDB" id="A0A6G1BQG2"/>
<keyword evidence="1" id="KW-1133">Transmembrane helix</keyword>
<reference evidence="2 3" key="1">
    <citation type="submission" date="2019-11" db="EMBL/GenBank/DDBJ databases">
        <title>Whole genome sequence of Oryza granulata.</title>
        <authorList>
            <person name="Li W."/>
        </authorList>
    </citation>
    <scope>NUCLEOTIDE SEQUENCE [LARGE SCALE GENOMIC DNA]</scope>
    <source>
        <strain evidence="3">cv. Menghai</strain>
        <tissue evidence="2">Leaf</tissue>
    </source>
</reference>
<keyword evidence="1" id="KW-0472">Membrane</keyword>
<organism evidence="2 3">
    <name type="scientific">Oryza meyeriana var. granulata</name>
    <dbReference type="NCBI Taxonomy" id="110450"/>
    <lineage>
        <taxon>Eukaryota</taxon>
        <taxon>Viridiplantae</taxon>
        <taxon>Streptophyta</taxon>
        <taxon>Embryophyta</taxon>
        <taxon>Tracheophyta</taxon>
        <taxon>Spermatophyta</taxon>
        <taxon>Magnoliopsida</taxon>
        <taxon>Liliopsida</taxon>
        <taxon>Poales</taxon>
        <taxon>Poaceae</taxon>
        <taxon>BOP clade</taxon>
        <taxon>Oryzoideae</taxon>
        <taxon>Oryzeae</taxon>
        <taxon>Oryzinae</taxon>
        <taxon>Oryza</taxon>
        <taxon>Oryza meyeriana</taxon>
    </lineage>
</organism>
<protein>
    <submittedName>
        <fullName evidence="2">Uncharacterized protein</fullName>
    </submittedName>
</protein>
<evidence type="ECO:0000313" key="3">
    <source>
        <dbReference type="Proteomes" id="UP000479710"/>
    </source>
</evidence>
<dbReference type="EMBL" id="SPHZ02000012">
    <property type="protein sequence ID" value="KAF0890001.1"/>
    <property type="molecule type" value="Genomic_DNA"/>
</dbReference>
<feature type="transmembrane region" description="Helical" evidence="1">
    <location>
        <begin position="31"/>
        <end position="50"/>
    </location>
</feature>
<name>A0A6G1BQG2_9ORYZ</name>
<evidence type="ECO:0000256" key="1">
    <source>
        <dbReference type="SAM" id="Phobius"/>
    </source>
</evidence>
<keyword evidence="3" id="KW-1185">Reference proteome</keyword>
<gene>
    <name evidence="2" type="ORF">E2562_034971</name>
</gene>
<evidence type="ECO:0000313" key="2">
    <source>
        <dbReference type="EMBL" id="KAF0890001.1"/>
    </source>
</evidence>
<accession>A0A6G1BQG2</accession>